<evidence type="ECO:0000313" key="2">
    <source>
        <dbReference type="EMBL" id="AKI99741.1"/>
    </source>
</evidence>
<proteinExistence type="predicted"/>
<evidence type="ECO:0000256" key="1">
    <source>
        <dbReference type="SAM" id="MobiDB-lite"/>
    </source>
</evidence>
<dbReference type="Proteomes" id="UP000035579">
    <property type="component" value="Chromosome"/>
</dbReference>
<gene>
    <name evidence="2" type="ORF">AA314_01368</name>
</gene>
<dbReference type="KEGG" id="age:AA314_01368"/>
<feature type="region of interest" description="Disordered" evidence="1">
    <location>
        <begin position="1"/>
        <end position="45"/>
    </location>
</feature>
<sequence>MPSGCIAKSGPARNRPESLGGVSLRPRRVAGRQHPAEGGRVTPRR</sequence>
<protein>
    <submittedName>
        <fullName evidence="2">Uncharacterized protein</fullName>
    </submittedName>
</protein>
<name>A0AAC8TBG5_9BACT</name>
<accession>A0AAC8TBG5</accession>
<organism evidence="2 3">
    <name type="scientific">Archangium gephyra</name>
    <dbReference type="NCBI Taxonomy" id="48"/>
    <lineage>
        <taxon>Bacteria</taxon>
        <taxon>Pseudomonadati</taxon>
        <taxon>Myxococcota</taxon>
        <taxon>Myxococcia</taxon>
        <taxon>Myxococcales</taxon>
        <taxon>Cystobacterineae</taxon>
        <taxon>Archangiaceae</taxon>
        <taxon>Archangium</taxon>
    </lineage>
</organism>
<dbReference type="AlphaFoldDB" id="A0AAC8TBG5"/>
<dbReference type="EMBL" id="CP011509">
    <property type="protein sequence ID" value="AKI99741.1"/>
    <property type="molecule type" value="Genomic_DNA"/>
</dbReference>
<evidence type="ECO:0000313" key="3">
    <source>
        <dbReference type="Proteomes" id="UP000035579"/>
    </source>
</evidence>
<reference evidence="2 3" key="1">
    <citation type="submission" date="2015-05" db="EMBL/GenBank/DDBJ databases">
        <title>Genome assembly of Archangium gephyra DSM 2261.</title>
        <authorList>
            <person name="Sharma G."/>
            <person name="Subramanian S."/>
        </authorList>
    </citation>
    <scope>NUCLEOTIDE SEQUENCE [LARGE SCALE GENOMIC DNA]</scope>
    <source>
        <strain evidence="2 3">DSM 2261</strain>
    </source>
</reference>